<keyword evidence="4" id="KW-1185">Reference proteome</keyword>
<dbReference type="InterPro" id="IPR016181">
    <property type="entry name" value="Acyl_CoA_acyltransferase"/>
</dbReference>
<accession>A0AAE3XQR2</accession>
<evidence type="ECO:0000259" key="2">
    <source>
        <dbReference type="SMART" id="SM01006"/>
    </source>
</evidence>
<dbReference type="Gene3D" id="3.30.310.280">
    <property type="match status" value="1"/>
</dbReference>
<evidence type="ECO:0000313" key="4">
    <source>
        <dbReference type="Proteomes" id="UP001185092"/>
    </source>
</evidence>
<dbReference type="InterPro" id="IPR019432">
    <property type="entry name" value="Acyltransferase_MbtK/IucB-like"/>
</dbReference>
<dbReference type="Gene3D" id="6.10.250.3370">
    <property type="match status" value="1"/>
</dbReference>
<dbReference type="InterPro" id="IPR007310">
    <property type="entry name" value="Aerobactin_biosyn_IucA/IucC_N"/>
</dbReference>
<comment type="caution">
    <text evidence="3">The sequence shown here is derived from an EMBL/GenBank/DDBJ whole genome shotgun (WGS) entry which is preliminary data.</text>
</comment>
<name>A0AAE3XQR2_9BACT</name>
<dbReference type="Pfam" id="PF13523">
    <property type="entry name" value="Acetyltransf_8"/>
    <property type="match status" value="1"/>
</dbReference>
<dbReference type="Gene3D" id="3.40.630.30">
    <property type="match status" value="1"/>
</dbReference>
<proteinExistence type="predicted"/>
<evidence type="ECO:0000256" key="1">
    <source>
        <dbReference type="ARBA" id="ARBA00004924"/>
    </source>
</evidence>
<gene>
    <name evidence="3" type="ORF">HNQ88_004099</name>
</gene>
<feature type="domain" description="Acyltransferase MbtK/IucB-like conserved" evidence="2">
    <location>
        <begin position="28"/>
        <end position="75"/>
    </location>
</feature>
<dbReference type="SUPFAM" id="SSF55729">
    <property type="entry name" value="Acyl-CoA N-acyltransferases (Nat)"/>
    <property type="match status" value="1"/>
</dbReference>
<dbReference type="SMART" id="SM01006">
    <property type="entry name" value="AlcB"/>
    <property type="match status" value="1"/>
</dbReference>
<organism evidence="3 4">
    <name type="scientific">Aureibacter tunicatorum</name>
    <dbReference type="NCBI Taxonomy" id="866807"/>
    <lineage>
        <taxon>Bacteria</taxon>
        <taxon>Pseudomonadati</taxon>
        <taxon>Bacteroidota</taxon>
        <taxon>Cytophagia</taxon>
        <taxon>Cytophagales</taxon>
        <taxon>Persicobacteraceae</taxon>
        <taxon>Aureibacter</taxon>
    </lineage>
</organism>
<dbReference type="InterPro" id="IPR022770">
    <property type="entry name" value="IucA/IucC-like_C"/>
</dbReference>
<dbReference type="Pfam" id="PF06276">
    <property type="entry name" value="FhuF"/>
    <property type="match status" value="1"/>
</dbReference>
<dbReference type="AlphaFoldDB" id="A0AAE3XQR2"/>
<evidence type="ECO:0000313" key="3">
    <source>
        <dbReference type="EMBL" id="MDR6241023.1"/>
    </source>
</evidence>
<dbReference type="Gene3D" id="1.10.510.40">
    <property type="match status" value="1"/>
</dbReference>
<dbReference type="PANTHER" id="PTHR34384:SF6">
    <property type="entry name" value="STAPHYLOFERRIN B SYNTHASE"/>
    <property type="match status" value="1"/>
</dbReference>
<comment type="pathway">
    <text evidence="1">Siderophore biosynthesis.</text>
</comment>
<dbReference type="Proteomes" id="UP001185092">
    <property type="component" value="Unassembled WGS sequence"/>
</dbReference>
<dbReference type="RefSeq" id="WP_309941474.1">
    <property type="nucleotide sequence ID" value="NZ_AP025305.1"/>
</dbReference>
<protein>
    <submittedName>
        <fullName evidence="3">Siderophore synthetase component/RimJ/RimL family protein N-acetyltransferase</fullName>
    </submittedName>
</protein>
<dbReference type="PANTHER" id="PTHR34384">
    <property type="entry name" value="L-2,3-DIAMINOPROPANOATE--CITRATE LIGASE"/>
    <property type="match status" value="1"/>
</dbReference>
<reference evidence="3" key="1">
    <citation type="submission" date="2023-07" db="EMBL/GenBank/DDBJ databases">
        <title>Genomic Encyclopedia of Type Strains, Phase IV (KMG-IV): sequencing the most valuable type-strain genomes for metagenomic binning, comparative biology and taxonomic classification.</title>
        <authorList>
            <person name="Goeker M."/>
        </authorList>
    </citation>
    <scope>NUCLEOTIDE SEQUENCE</scope>
    <source>
        <strain evidence="3">DSM 26174</strain>
    </source>
</reference>
<sequence length="792" mass="92087">MNTVEIKSNNTEILHSKQIDGIGILELRRMSIERDIQLLHQWVNMDYAVYWEMQGQTVEEVTKAYQEFLALSYYDVLIGTLNGRQMFLLERYKASNDTIAEYYDVREDDYGMHILLSPVKERIPKFSWHVFSFVVEFMFSDEKVNRIVVEPDVRNDKIHVLNKKAGFEYQKEIALPHKNAYLAFCTRESYNKAHSSKEDGNKATVNSEYVWTLVNRQHVSKMLGEFLHELLLEHTEVKEGKYCVKSDNGNANYYFDAKRKALDHWNIDTMSIVKQVEGRADEINAIQFVMEFKEQLGIPDEFLPTYLEEIIATLKGAAFKYEHQKFSSKDLVVGGFQEIEHAMTEGHPIFVANNGRIGFNAQDFEIYAPEANQIFELVWLAGHKSRAKFTAVENLTYKSVLDQELGDSQQQEFSSRLVNMGLNAKDYILIPVHPWQWENKIQSIFAPDIANKNLVYLGRGKEKYSPQQSIRTLFNASNPENYYVKTALSILNMGFMRGLSPYYMQSTPPITDWITQLFAEDEYLASKGFEMLGEVATVGYRNFNFEPMGRTHAYNKMLSALWRESPVDKVKEGQQLMTMAALLHKDNEGIAFVSEMIGVSGLMPKKWLREYLNAYLSPLLHCFYHHEIVFMPHGENIIMAFENGVPLKVFMKDITEEVIVFNKSIELPGHVDRLFLDTTDEMKLSYILNDVFDGFFRFLADILDQDGLIAEQEFWQEVADCIMDYQYDYPELEEKFQRYDFFQAEFPRCCLNRLQLKNTKQMLNLADPFGSLQWKGTLVNPVAKYKLTEVDK</sequence>
<dbReference type="InterPro" id="IPR037455">
    <property type="entry name" value="LucA/IucC-like"/>
</dbReference>
<dbReference type="Pfam" id="PF04183">
    <property type="entry name" value="IucA_IucC"/>
    <property type="match status" value="1"/>
</dbReference>
<dbReference type="EMBL" id="JAVDQD010000006">
    <property type="protein sequence ID" value="MDR6241023.1"/>
    <property type="molecule type" value="Genomic_DNA"/>
</dbReference>
<dbReference type="GO" id="GO:0016746">
    <property type="term" value="F:acyltransferase activity"/>
    <property type="evidence" value="ECO:0007669"/>
    <property type="project" value="InterPro"/>
</dbReference>
<dbReference type="GO" id="GO:0016881">
    <property type="term" value="F:acid-amino acid ligase activity"/>
    <property type="evidence" value="ECO:0007669"/>
    <property type="project" value="UniProtKB-ARBA"/>
</dbReference>
<dbReference type="GO" id="GO:0019290">
    <property type="term" value="P:siderophore biosynthetic process"/>
    <property type="evidence" value="ECO:0007669"/>
    <property type="project" value="InterPro"/>
</dbReference>